<feature type="domain" description="RRM" evidence="5">
    <location>
        <begin position="112"/>
        <end position="201"/>
    </location>
</feature>
<evidence type="ECO:0000256" key="1">
    <source>
        <dbReference type="ARBA" id="ARBA00022737"/>
    </source>
</evidence>
<dbReference type="STRING" id="4555.K4ACU7"/>
<dbReference type="PANTHER" id="PTHR48032">
    <property type="entry name" value="RNA-BINDING PROTEIN MUSASHI HOMOLOG RBP6"/>
    <property type="match status" value="1"/>
</dbReference>
<dbReference type="InParanoid" id="K4ACU7"/>
<reference evidence="6" key="2">
    <citation type="submission" date="2018-08" db="UniProtKB">
        <authorList>
            <consortium name="EnsemblPlants"/>
        </authorList>
    </citation>
    <scope>IDENTIFICATION</scope>
    <source>
        <strain evidence="6">Yugu1</strain>
    </source>
</reference>
<dbReference type="Gene3D" id="3.30.70.330">
    <property type="match status" value="2"/>
</dbReference>
<feature type="domain" description="RRM" evidence="5">
    <location>
        <begin position="9"/>
        <end position="90"/>
    </location>
</feature>
<dbReference type="PANTHER" id="PTHR48032:SF12">
    <property type="entry name" value="RRM DOMAIN-CONTAINING PROTEIN"/>
    <property type="match status" value="1"/>
</dbReference>
<accession>K4ACU7</accession>
<dbReference type="Proteomes" id="UP000004995">
    <property type="component" value="Unassembled WGS sequence"/>
</dbReference>
<dbReference type="InterPro" id="IPR035979">
    <property type="entry name" value="RBD_domain_sf"/>
</dbReference>
<dbReference type="Pfam" id="PF00076">
    <property type="entry name" value="RRM_1"/>
    <property type="match status" value="2"/>
</dbReference>
<dbReference type="InterPro" id="IPR000504">
    <property type="entry name" value="RRM_dom"/>
</dbReference>
<evidence type="ECO:0000259" key="5">
    <source>
        <dbReference type="PROSITE" id="PS50102"/>
    </source>
</evidence>
<keyword evidence="2 3" id="KW-0694">RNA-binding</keyword>
<sequence length="315" mass="35281">MEQTDLEPRKLFVGGLPRWGVTPERMRSHFARYGHVVDALVMLCPDGMGRGFGFVEFQDEVAALRALDVRERDKHDAFFGRRVDVKKAEKKQGIRYVPTQSTTYNHQNADSKKIFVGGLGDKITKDDLSSYFEKFGTITDAVVFYDKLTRKARGFGFVTFDSQEAADKVLEKSFHELKGIKVETKNAEPRGSMVRGAWSHRSPANSYDGMYSPYNIPFVTGPYFVPYPYYSPSGIINYGYMMNQIGTSNDTGMMAMLPFPARSAHHGRSYGSEVATLKLETGQQRIDISTSTSMKSDPLKPDSNLLVSAPRSTAD</sequence>
<dbReference type="SMART" id="SM00360">
    <property type="entry name" value="RRM"/>
    <property type="match status" value="2"/>
</dbReference>
<evidence type="ECO:0000313" key="6">
    <source>
        <dbReference type="EnsemblPlants" id="KQK86909"/>
    </source>
</evidence>
<protein>
    <recommendedName>
        <fullName evidence="5">RRM domain-containing protein</fullName>
    </recommendedName>
</protein>
<keyword evidence="1" id="KW-0677">Repeat</keyword>
<reference evidence="7" key="1">
    <citation type="journal article" date="2012" name="Nat. Biotechnol.">
        <title>Reference genome sequence of the model plant Setaria.</title>
        <authorList>
            <person name="Bennetzen J.L."/>
            <person name="Schmutz J."/>
            <person name="Wang H."/>
            <person name="Percifield R."/>
            <person name="Hawkins J."/>
            <person name="Pontaroli A.C."/>
            <person name="Estep M."/>
            <person name="Feng L."/>
            <person name="Vaughn J.N."/>
            <person name="Grimwood J."/>
            <person name="Jenkins J."/>
            <person name="Barry K."/>
            <person name="Lindquist E."/>
            <person name="Hellsten U."/>
            <person name="Deshpande S."/>
            <person name="Wang X."/>
            <person name="Wu X."/>
            <person name="Mitros T."/>
            <person name="Triplett J."/>
            <person name="Yang X."/>
            <person name="Ye C.Y."/>
            <person name="Mauro-Herrera M."/>
            <person name="Wang L."/>
            <person name="Li P."/>
            <person name="Sharma M."/>
            <person name="Sharma R."/>
            <person name="Ronald P.C."/>
            <person name="Panaud O."/>
            <person name="Kellogg E.A."/>
            <person name="Brutnell T.P."/>
            <person name="Doust A.N."/>
            <person name="Tuskan G.A."/>
            <person name="Rokhsar D."/>
            <person name="Devos K.M."/>
        </authorList>
    </citation>
    <scope>NUCLEOTIDE SEQUENCE [LARGE SCALE GENOMIC DNA]</scope>
    <source>
        <strain evidence="7">cv. Yugu1</strain>
    </source>
</reference>
<name>K4ACU7_SETIT</name>
<dbReference type="EMBL" id="AGNK02005352">
    <property type="status" value="NOT_ANNOTATED_CDS"/>
    <property type="molecule type" value="Genomic_DNA"/>
</dbReference>
<dbReference type="AlphaFoldDB" id="K4ACU7"/>
<keyword evidence="7" id="KW-1185">Reference proteome</keyword>
<dbReference type="eggNOG" id="KOG4205">
    <property type="taxonomic scope" value="Eukaryota"/>
</dbReference>
<dbReference type="EnsemblPlants" id="KQK86909">
    <property type="protein sequence ID" value="KQK86909"/>
    <property type="gene ID" value="SETIT_036704mg"/>
</dbReference>
<dbReference type="PROSITE" id="PS50102">
    <property type="entry name" value="RRM"/>
    <property type="match status" value="2"/>
</dbReference>
<evidence type="ECO:0000313" key="7">
    <source>
        <dbReference type="Proteomes" id="UP000004995"/>
    </source>
</evidence>
<organism evidence="6 7">
    <name type="scientific">Setaria italica</name>
    <name type="common">Foxtail millet</name>
    <name type="synonym">Panicum italicum</name>
    <dbReference type="NCBI Taxonomy" id="4555"/>
    <lineage>
        <taxon>Eukaryota</taxon>
        <taxon>Viridiplantae</taxon>
        <taxon>Streptophyta</taxon>
        <taxon>Embryophyta</taxon>
        <taxon>Tracheophyta</taxon>
        <taxon>Spermatophyta</taxon>
        <taxon>Magnoliopsida</taxon>
        <taxon>Liliopsida</taxon>
        <taxon>Poales</taxon>
        <taxon>Poaceae</taxon>
        <taxon>PACMAD clade</taxon>
        <taxon>Panicoideae</taxon>
        <taxon>Panicodae</taxon>
        <taxon>Paniceae</taxon>
        <taxon>Cenchrinae</taxon>
        <taxon>Setaria</taxon>
    </lineage>
</organism>
<proteinExistence type="predicted"/>
<dbReference type="OMA" id="GAWSHRS"/>
<dbReference type="SUPFAM" id="SSF54928">
    <property type="entry name" value="RNA-binding domain, RBD"/>
    <property type="match status" value="2"/>
</dbReference>
<dbReference type="GO" id="GO:0003723">
    <property type="term" value="F:RNA binding"/>
    <property type="evidence" value="ECO:0007669"/>
    <property type="project" value="UniProtKB-UniRule"/>
</dbReference>
<evidence type="ECO:0000256" key="2">
    <source>
        <dbReference type="ARBA" id="ARBA00022884"/>
    </source>
</evidence>
<evidence type="ECO:0000256" key="4">
    <source>
        <dbReference type="SAM" id="MobiDB-lite"/>
    </source>
</evidence>
<dbReference type="Gramene" id="KQK86909">
    <property type="protein sequence ID" value="KQK86909"/>
    <property type="gene ID" value="SETIT_036704mg"/>
</dbReference>
<feature type="region of interest" description="Disordered" evidence="4">
    <location>
        <begin position="289"/>
        <end position="315"/>
    </location>
</feature>
<dbReference type="HOGENOM" id="CLU_883970_0_0_1"/>
<dbReference type="InterPro" id="IPR012677">
    <property type="entry name" value="Nucleotide-bd_a/b_plait_sf"/>
</dbReference>
<evidence type="ECO:0000256" key="3">
    <source>
        <dbReference type="PROSITE-ProRule" id="PRU00176"/>
    </source>
</evidence>